<feature type="transmembrane region" description="Helical" evidence="2">
    <location>
        <begin position="93"/>
        <end position="117"/>
    </location>
</feature>
<dbReference type="Proteomes" id="UP000580250">
    <property type="component" value="Unassembled WGS sequence"/>
</dbReference>
<protein>
    <submittedName>
        <fullName evidence="3">Uncharacterized protein</fullName>
    </submittedName>
</protein>
<feature type="transmembrane region" description="Helical" evidence="2">
    <location>
        <begin position="37"/>
        <end position="59"/>
    </location>
</feature>
<evidence type="ECO:0000256" key="2">
    <source>
        <dbReference type="SAM" id="Phobius"/>
    </source>
</evidence>
<dbReference type="EMBL" id="CAJEWN010000302">
    <property type="protein sequence ID" value="CAD2177684.1"/>
    <property type="molecule type" value="Genomic_DNA"/>
</dbReference>
<gene>
    <name evidence="3" type="ORF">MENT_LOCUS29574</name>
</gene>
<keyword evidence="2" id="KW-1133">Transmembrane helix</keyword>
<sequence length="155" mass="18322">MFKNLISIPSKKNPKKIKKNQKHNPYKPSNTINLKNIHILSSFSFIYLFFINFPFSLFFQVSFTTLRQTTGGTHTNFFCLIFKPFLDFFLETFMLTFKLVLAFIFPFSLFLFIYIFLNSVLGLKYISALLQKTLSLSLPFTYSMHYFFKLPILVN</sequence>
<feature type="region of interest" description="Disordered" evidence="1">
    <location>
        <begin position="1"/>
        <end position="26"/>
    </location>
</feature>
<dbReference type="AlphaFoldDB" id="A0A6V7VSZ6"/>
<feature type="compositionally biased region" description="Basic residues" evidence="1">
    <location>
        <begin position="12"/>
        <end position="25"/>
    </location>
</feature>
<evidence type="ECO:0000256" key="1">
    <source>
        <dbReference type="SAM" id="MobiDB-lite"/>
    </source>
</evidence>
<organism evidence="3 4">
    <name type="scientific">Meloidogyne enterolobii</name>
    <name type="common">Root-knot nematode worm</name>
    <name type="synonym">Meloidogyne mayaguensis</name>
    <dbReference type="NCBI Taxonomy" id="390850"/>
    <lineage>
        <taxon>Eukaryota</taxon>
        <taxon>Metazoa</taxon>
        <taxon>Ecdysozoa</taxon>
        <taxon>Nematoda</taxon>
        <taxon>Chromadorea</taxon>
        <taxon>Rhabditida</taxon>
        <taxon>Tylenchina</taxon>
        <taxon>Tylenchomorpha</taxon>
        <taxon>Tylenchoidea</taxon>
        <taxon>Meloidogynidae</taxon>
        <taxon>Meloidogyninae</taxon>
        <taxon>Meloidogyne</taxon>
    </lineage>
</organism>
<name>A0A6V7VSZ6_MELEN</name>
<evidence type="ECO:0000313" key="4">
    <source>
        <dbReference type="Proteomes" id="UP000580250"/>
    </source>
</evidence>
<proteinExistence type="predicted"/>
<evidence type="ECO:0000313" key="3">
    <source>
        <dbReference type="EMBL" id="CAD2177684.1"/>
    </source>
</evidence>
<keyword evidence="2" id="KW-0472">Membrane</keyword>
<feature type="compositionally biased region" description="Low complexity" evidence="1">
    <location>
        <begin position="1"/>
        <end position="11"/>
    </location>
</feature>
<reference evidence="3 4" key="1">
    <citation type="submission" date="2020-08" db="EMBL/GenBank/DDBJ databases">
        <authorList>
            <person name="Koutsovoulos G."/>
            <person name="Danchin GJ E."/>
        </authorList>
    </citation>
    <scope>NUCLEOTIDE SEQUENCE [LARGE SCALE GENOMIC DNA]</scope>
</reference>
<keyword evidence="2" id="KW-0812">Transmembrane</keyword>
<comment type="caution">
    <text evidence="3">The sequence shown here is derived from an EMBL/GenBank/DDBJ whole genome shotgun (WGS) entry which is preliminary data.</text>
</comment>
<accession>A0A6V7VSZ6</accession>